<gene>
    <name evidence="1" type="ORF">EHQ17_06685</name>
</gene>
<keyword evidence="2" id="KW-1185">Reference proteome</keyword>
<dbReference type="PANTHER" id="PTHR31449">
    <property type="entry name" value="UPF0598 PROTEIN C8ORF82"/>
    <property type="match status" value="1"/>
</dbReference>
<dbReference type="Proteomes" id="UP000298277">
    <property type="component" value="Unassembled WGS sequence"/>
</dbReference>
<dbReference type="PANTHER" id="PTHR31449:SF3">
    <property type="entry name" value="UPF0598 PROTEIN C8ORF82"/>
    <property type="match status" value="1"/>
</dbReference>
<name>A0A5F1YBY9_9LEPT</name>
<protein>
    <submittedName>
        <fullName evidence="1">DUF4505 domain-containing protein</fullName>
    </submittedName>
</protein>
<dbReference type="AlphaFoldDB" id="A0A5F1YBY9"/>
<evidence type="ECO:0000313" key="1">
    <source>
        <dbReference type="EMBL" id="TGK35125.1"/>
    </source>
</evidence>
<organism evidence="1 2">
    <name type="scientific">Leptospira gomenensis</name>
    <dbReference type="NCBI Taxonomy" id="2484974"/>
    <lineage>
        <taxon>Bacteria</taxon>
        <taxon>Pseudomonadati</taxon>
        <taxon>Spirochaetota</taxon>
        <taxon>Spirochaetia</taxon>
        <taxon>Leptospirales</taxon>
        <taxon>Leptospiraceae</taxon>
        <taxon>Leptospira</taxon>
    </lineage>
</organism>
<comment type="caution">
    <text evidence="1">The sequence shown here is derived from an EMBL/GenBank/DDBJ whole genome shotgun (WGS) entry which is preliminary data.</text>
</comment>
<reference evidence="1" key="1">
    <citation type="journal article" date="2019" name="PLoS Negl. Trop. Dis.">
        <title>Revisiting the worldwide diversity of Leptospira species in the environment.</title>
        <authorList>
            <person name="Vincent A.T."/>
            <person name="Schiettekatte O."/>
            <person name="Bourhy P."/>
            <person name="Veyrier F.J."/>
            <person name="Picardeau M."/>
        </authorList>
    </citation>
    <scope>NUCLEOTIDE SEQUENCE [LARGE SCALE GENOMIC DNA]</scope>
    <source>
        <strain evidence="1">201800299</strain>
    </source>
</reference>
<dbReference type="Pfam" id="PF14956">
    <property type="entry name" value="DUF4505"/>
    <property type="match status" value="1"/>
</dbReference>
<proteinExistence type="predicted"/>
<evidence type="ECO:0000313" key="2">
    <source>
        <dbReference type="Proteomes" id="UP000298277"/>
    </source>
</evidence>
<dbReference type="InterPro" id="IPR028108">
    <property type="entry name" value="DUF4505"/>
</dbReference>
<accession>A0A5F1YBY9</accession>
<dbReference type="RefSeq" id="WP_135736165.1">
    <property type="nucleotide sequence ID" value="NZ_RQEZ01000037.1"/>
</dbReference>
<sequence length="147" mass="17543">MSGGRSYFYRMDARGRLYHEESELKDPAFLDFFISRIRKNQTGVSLEYPYVSVCAGEWNFIRPETSVYVFQKKENGNLYYSPGLFVPFRPDALRLRHSTLIHPAPWEEWGTFSSELLWEISKRIVFQNSDFFYESELETFRIERLDP</sequence>
<dbReference type="EMBL" id="RQFA01000032">
    <property type="protein sequence ID" value="TGK35125.1"/>
    <property type="molecule type" value="Genomic_DNA"/>
</dbReference>